<evidence type="ECO:0000313" key="2">
    <source>
        <dbReference type="Proteomes" id="UP001604277"/>
    </source>
</evidence>
<proteinExistence type="predicted"/>
<keyword evidence="2" id="KW-1185">Reference proteome</keyword>
<sequence length="132" mass="14657">MVSLAIYNVKGDVEITEEKIKEGKEKAVVMFQAVEALISRPILMPTTSVVKHEREILKKLMNFDAYARWCNNPGNAGDQMFPRFAMSLMCSTSTNFSPFDGLNVTENYNSGVPMAKGDMIGTSLSDGTKMMF</sequence>
<accession>A0ABD1V091</accession>
<dbReference type="AlphaFoldDB" id="A0ABD1V091"/>
<dbReference type="Proteomes" id="UP001604277">
    <property type="component" value="Unassembled WGS sequence"/>
</dbReference>
<name>A0ABD1V091_9LAMI</name>
<dbReference type="Gene3D" id="3.30.530.20">
    <property type="match status" value="1"/>
</dbReference>
<protein>
    <submittedName>
        <fullName evidence="1">Protein NLP9</fullName>
    </submittedName>
</protein>
<organism evidence="1 2">
    <name type="scientific">Forsythia ovata</name>
    <dbReference type="NCBI Taxonomy" id="205694"/>
    <lineage>
        <taxon>Eukaryota</taxon>
        <taxon>Viridiplantae</taxon>
        <taxon>Streptophyta</taxon>
        <taxon>Embryophyta</taxon>
        <taxon>Tracheophyta</taxon>
        <taxon>Spermatophyta</taxon>
        <taxon>Magnoliopsida</taxon>
        <taxon>eudicotyledons</taxon>
        <taxon>Gunneridae</taxon>
        <taxon>Pentapetalae</taxon>
        <taxon>asterids</taxon>
        <taxon>lamiids</taxon>
        <taxon>Lamiales</taxon>
        <taxon>Oleaceae</taxon>
        <taxon>Forsythieae</taxon>
        <taxon>Forsythia</taxon>
    </lineage>
</organism>
<reference evidence="2" key="1">
    <citation type="submission" date="2024-07" db="EMBL/GenBank/DDBJ databases">
        <title>Two chromosome-level genome assemblies of Korean endemic species Abeliophyllum distichum and Forsythia ovata (Oleaceae).</title>
        <authorList>
            <person name="Jang H."/>
        </authorList>
    </citation>
    <scope>NUCLEOTIDE SEQUENCE [LARGE SCALE GENOMIC DNA]</scope>
</reference>
<comment type="caution">
    <text evidence="1">The sequence shown here is derived from an EMBL/GenBank/DDBJ whole genome shotgun (WGS) entry which is preliminary data.</text>
</comment>
<dbReference type="EMBL" id="JBFOLJ010000006">
    <property type="protein sequence ID" value="KAL2530028.1"/>
    <property type="molecule type" value="Genomic_DNA"/>
</dbReference>
<dbReference type="InterPro" id="IPR023393">
    <property type="entry name" value="START-like_dom_sf"/>
</dbReference>
<gene>
    <name evidence="1" type="ORF">Fot_22629</name>
</gene>
<evidence type="ECO:0000313" key="1">
    <source>
        <dbReference type="EMBL" id="KAL2530028.1"/>
    </source>
</evidence>